<evidence type="ECO:0000313" key="2">
    <source>
        <dbReference type="Proteomes" id="UP001146120"/>
    </source>
</evidence>
<evidence type="ECO:0000313" key="1">
    <source>
        <dbReference type="EMBL" id="DBA00180.1"/>
    </source>
</evidence>
<proteinExistence type="predicted"/>
<dbReference type="EMBL" id="DAKRPA010000068">
    <property type="protein sequence ID" value="DBA00180.1"/>
    <property type="molecule type" value="Genomic_DNA"/>
</dbReference>
<accession>A0AAV2Z362</accession>
<dbReference type="GO" id="GO:0005829">
    <property type="term" value="C:cytosol"/>
    <property type="evidence" value="ECO:0007669"/>
    <property type="project" value="TreeGrafter"/>
</dbReference>
<dbReference type="InterPro" id="IPR001272">
    <property type="entry name" value="PEP_carboxykinase_ATP"/>
</dbReference>
<evidence type="ECO:0008006" key="3">
    <source>
        <dbReference type="Google" id="ProtNLM"/>
    </source>
</evidence>
<dbReference type="Gene3D" id="3.40.449.10">
    <property type="entry name" value="Phosphoenolpyruvate Carboxykinase, domain 1"/>
    <property type="match status" value="1"/>
</dbReference>
<sequence>MALRLGLKHALRASIARPAVARSFSVSQHAADKLLMDFPEQREGLNIEFNWSLADDDVTPHGEAYRNLKWARLQELAKDAKPAGKKASIEQVDVSVSFAEFQSTFEKVTNYLSLADEIFAHDGAVGSFKDDRTRVRVISDSPVVALFAQNILVRVPTKDVHAQRPIVVYVATGGDFAGKEPKALMLLDKDENDALFAKVVITGAADLRTVMNAVGLAKQKLVENSETESVVLPCDVVVKNDKSALVFNADATRSSAVASGLLYAAHQNIWSPAGVTSVFGGAVVNDAKVASKQALPIEDGVAVHVPCNNLVDHPKAAFFFQKSGGVKSISAQEAASLLIQSGADVDAEKFAGLLKNADTKTYVVSSQTDIEATLAKL</sequence>
<dbReference type="Proteomes" id="UP001146120">
    <property type="component" value="Unassembled WGS sequence"/>
</dbReference>
<reference evidence="1" key="1">
    <citation type="submission" date="2022-11" db="EMBL/GenBank/DDBJ databases">
        <authorList>
            <person name="Morgan W.R."/>
            <person name="Tartar A."/>
        </authorList>
    </citation>
    <scope>NUCLEOTIDE SEQUENCE</scope>
    <source>
        <strain evidence="1">ARSEF 373</strain>
    </source>
</reference>
<dbReference type="PANTHER" id="PTHR30031:SF2">
    <property type="entry name" value="PHOSPHOENOLPYRUVATE CARBOXYKINASE (ATP)"/>
    <property type="match status" value="1"/>
</dbReference>
<protein>
    <recommendedName>
        <fullName evidence="3">Phosphoenolpyruvate carboxykinase (ATP)</fullName>
    </recommendedName>
</protein>
<reference evidence="1" key="2">
    <citation type="journal article" date="2023" name="Microbiol Resour">
        <title>Decontamination and Annotation of the Draft Genome Sequence of the Oomycete Lagenidium giganteum ARSEF 373.</title>
        <authorList>
            <person name="Morgan W.R."/>
            <person name="Tartar A."/>
        </authorList>
    </citation>
    <scope>NUCLEOTIDE SEQUENCE</scope>
    <source>
        <strain evidence="1">ARSEF 373</strain>
    </source>
</reference>
<name>A0AAV2Z362_9STRA</name>
<dbReference type="SUPFAM" id="SSF68923">
    <property type="entry name" value="PEP carboxykinase N-terminal domain"/>
    <property type="match status" value="1"/>
</dbReference>
<dbReference type="PANTHER" id="PTHR30031">
    <property type="entry name" value="PHOSPHOENOLPYRUVATE CARBOXYKINASE ATP"/>
    <property type="match status" value="1"/>
</dbReference>
<dbReference type="GO" id="GO:0005524">
    <property type="term" value="F:ATP binding"/>
    <property type="evidence" value="ECO:0007669"/>
    <property type="project" value="InterPro"/>
</dbReference>
<keyword evidence="2" id="KW-1185">Reference proteome</keyword>
<dbReference type="Pfam" id="PF01293">
    <property type="entry name" value="PEPCK_ATP"/>
    <property type="match status" value="1"/>
</dbReference>
<gene>
    <name evidence="1" type="ORF">N0F65_007805</name>
</gene>
<dbReference type="GO" id="GO:0004612">
    <property type="term" value="F:phosphoenolpyruvate carboxykinase (ATP) activity"/>
    <property type="evidence" value="ECO:0007669"/>
    <property type="project" value="InterPro"/>
</dbReference>
<dbReference type="InterPro" id="IPR008210">
    <property type="entry name" value="PEP_carboxykinase_N"/>
</dbReference>
<dbReference type="GO" id="GO:0006094">
    <property type="term" value="P:gluconeogenesis"/>
    <property type="evidence" value="ECO:0007669"/>
    <property type="project" value="InterPro"/>
</dbReference>
<comment type="caution">
    <text evidence="1">The sequence shown here is derived from an EMBL/GenBank/DDBJ whole genome shotgun (WGS) entry which is preliminary data.</text>
</comment>
<dbReference type="AlphaFoldDB" id="A0AAV2Z362"/>
<organism evidence="1 2">
    <name type="scientific">Lagenidium giganteum</name>
    <dbReference type="NCBI Taxonomy" id="4803"/>
    <lineage>
        <taxon>Eukaryota</taxon>
        <taxon>Sar</taxon>
        <taxon>Stramenopiles</taxon>
        <taxon>Oomycota</taxon>
        <taxon>Peronosporomycetes</taxon>
        <taxon>Pythiales</taxon>
        <taxon>Pythiaceae</taxon>
    </lineage>
</organism>